<evidence type="ECO:0000313" key="1">
    <source>
        <dbReference type="EMBL" id="MEQ2363912.1"/>
    </source>
</evidence>
<accession>A0ABV1B340</accession>
<organism evidence="1 2">
    <name type="scientific">Coprococcus intestinihominis</name>
    <dbReference type="NCBI Taxonomy" id="3133154"/>
    <lineage>
        <taxon>Bacteria</taxon>
        <taxon>Bacillati</taxon>
        <taxon>Bacillota</taxon>
        <taxon>Clostridia</taxon>
        <taxon>Lachnospirales</taxon>
        <taxon>Lachnospiraceae</taxon>
        <taxon>Coprococcus</taxon>
    </lineage>
</organism>
<dbReference type="Proteomes" id="UP001469749">
    <property type="component" value="Unassembled WGS sequence"/>
</dbReference>
<keyword evidence="2" id="KW-1185">Reference proteome</keyword>
<reference evidence="1 2" key="1">
    <citation type="submission" date="2024-03" db="EMBL/GenBank/DDBJ databases">
        <title>Human intestinal bacterial collection.</title>
        <authorList>
            <person name="Pauvert C."/>
            <person name="Hitch T.C.A."/>
            <person name="Clavel T."/>
        </authorList>
    </citation>
    <scope>NUCLEOTIDE SEQUENCE [LARGE SCALE GENOMIC DNA]</scope>
    <source>
        <strain evidence="1 2">CLA-AA-H190</strain>
    </source>
</reference>
<dbReference type="EMBL" id="JBBMEK010000014">
    <property type="protein sequence ID" value="MEQ2363912.1"/>
    <property type="molecule type" value="Genomic_DNA"/>
</dbReference>
<evidence type="ECO:0000313" key="2">
    <source>
        <dbReference type="Proteomes" id="UP001469749"/>
    </source>
</evidence>
<sequence length="94" mass="10830">MLLANDKTLQELENREISVIDCISNKAVLVMGSAAERYAMINTILDSIRVDFPEDQVRDEDDPRYILRSVEHDGIWYPNYEREGAKEDSVVIEV</sequence>
<protein>
    <submittedName>
        <fullName evidence="1">Uncharacterized protein</fullName>
    </submittedName>
</protein>
<gene>
    <name evidence="1" type="ORF">WMO25_02230</name>
</gene>
<name>A0ABV1B340_9FIRM</name>
<proteinExistence type="predicted"/>
<dbReference type="RefSeq" id="WP_349083845.1">
    <property type="nucleotide sequence ID" value="NZ_JBBMEK010000014.1"/>
</dbReference>
<comment type="caution">
    <text evidence="1">The sequence shown here is derived from an EMBL/GenBank/DDBJ whole genome shotgun (WGS) entry which is preliminary data.</text>
</comment>